<keyword evidence="2" id="KW-0812">Transmembrane</keyword>
<feature type="compositionally biased region" description="Polar residues" evidence="1">
    <location>
        <begin position="198"/>
        <end position="209"/>
    </location>
</feature>
<feature type="transmembrane region" description="Helical" evidence="2">
    <location>
        <begin position="105"/>
        <end position="122"/>
    </location>
</feature>
<reference evidence="3 4" key="1">
    <citation type="submission" date="2018-04" db="EMBL/GenBank/DDBJ databases">
        <title>Polynucleobacter sp. UK-Long2-W17 genome.</title>
        <authorList>
            <person name="Hahn M.W."/>
        </authorList>
    </citation>
    <scope>NUCLEOTIDE SEQUENCE [LARGE SCALE GENOMIC DNA]</scope>
    <source>
        <strain evidence="3 4">UK-Long2-W17</strain>
    </source>
</reference>
<keyword evidence="2" id="KW-0472">Membrane</keyword>
<dbReference type="Proteomes" id="UP000501090">
    <property type="component" value="Chromosome"/>
</dbReference>
<dbReference type="PANTHER" id="PTHR41386">
    <property type="entry name" value="INTEGRAL MEMBRANE PROTEIN-RELATED"/>
    <property type="match status" value="1"/>
</dbReference>
<feature type="transmembrane region" description="Helical" evidence="2">
    <location>
        <begin position="71"/>
        <end position="93"/>
    </location>
</feature>
<dbReference type="EMBL" id="CP028940">
    <property type="protein sequence ID" value="QKM60186.1"/>
    <property type="molecule type" value="Genomic_DNA"/>
</dbReference>
<dbReference type="AlphaFoldDB" id="A0A6M9PQS4"/>
<dbReference type="InterPro" id="IPR010406">
    <property type="entry name" value="DUF1003"/>
</dbReference>
<dbReference type="Pfam" id="PF06210">
    <property type="entry name" value="DUF1003"/>
    <property type="match status" value="1"/>
</dbReference>
<protein>
    <submittedName>
        <fullName evidence="3">DUF1003 domain-containing protein</fullName>
    </submittedName>
</protein>
<organism evidence="3 4">
    <name type="scientific">Polynucleobacter arcticus</name>
    <dbReference type="NCBI Taxonomy" id="1743165"/>
    <lineage>
        <taxon>Bacteria</taxon>
        <taxon>Pseudomonadati</taxon>
        <taxon>Pseudomonadota</taxon>
        <taxon>Betaproteobacteria</taxon>
        <taxon>Burkholderiales</taxon>
        <taxon>Burkholderiaceae</taxon>
        <taxon>Polynucleobacter</taxon>
    </lineage>
</organism>
<evidence type="ECO:0000313" key="3">
    <source>
        <dbReference type="EMBL" id="QKM60186.1"/>
    </source>
</evidence>
<accession>A0A6M9PQS4</accession>
<keyword evidence="4" id="KW-1185">Reference proteome</keyword>
<gene>
    <name evidence="3" type="ORF">DN92_03520</name>
</gene>
<evidence type="ECO:0000256" key="1">
    <source>
        <dbReference type="SAM" id="MobiDB-lite"/>
    </source>
</evidence>
<feature type="region of interest" description="Disordered" evidence="1">
    <location>
        <begin position="196"/>
        <end position="218"/>
    </location>
</feature>
<name>A0A6M9PQS4_9BURK</name>
<proteinExistence type="predicted"/>
<dbReference type="KEGG" id="pard:DN92_03520"/>
<keyword evidence="2" id="KW-1133">Transmembrane helix</keyword>
<sequence>MESLPVSPYLLGKIMREHSNINPEKIADSSEHQQINQNIEAVLDFYAREEGKMTLAQRILERINCFIGEPIFLALILCFVVIWIAVNCLLPYYSLVQFDPPPFHFLQGVIGLLALLTATIVLSNQNRLAKLEEQRAHLDLKVNLLTEQKTAKMIDLLEELRFDLPNVRNRPDSQAAELKRAMNPSQVLAALDERVETDSSGQATSNTQVVDVDGHKIV</sequence>
<dbReference type="PANTHER" id="PTHR41386:SF1">
    <property type="entry name" value="MEMBRANE PROTEIN"/>
    <property type="match status" value="1"/>
</dbReference>
<evidence type="ECO:0000256" key="2">
    <source>
        <dbReference type="SAM" id="Phobius"/>
    </source>
</evidence>
<evidence type="ECO:0000313" key="4">
    <source>
        <dbReference type="Proteomes" id="UP000501090"/>
    </source>
</evidence>